<keyword evidence="3" id="KW-1185">Reference proteome</keyword>
<dbReference type="PRINTS" id="PR00301">
    <property type="entry name" value="HEATSHOCK70"/>
</dbReference>
<dbReference type="GO" id="GO:0140662">
    <property type="term" value="F:ATP-dependent protein folding chaperone"/>
    <property type="evidence" value="ECO:0007669"/>
    <property type="project" value="InterPro"/>
</dbReference>
<dbReference type="InterPro" id="IPR018181">
    <property type="entry name" value="Heat_shock_70_CS"/>
</dbReference>
<dbReference type="FunFam" id="3.30.30.30:FF:000001">
    <property type="entry name" value="heat shock 70 kDa protein-like"/>
    <property type="match status" value="2"/>
</dbReference>
<evidence type="ECO:0000313" key="4">
    <source>
        <dbReference type="RefSeq" id="XP_021813752.1"/>
    </source>
</evidence>
<evidence type="ECO:0000256" key="1">
    <source>
        <dbReference type="ARBA" id="ARBA00022741"/>
    </source>
</evidence>
<reference evidence="4" key="1">
    <citation type="submission" date="2025-08" db="UniProtKB">
        <authorList>
            <consortium name="RefSeq"/>
        </authorList>
    </citation>
    <scope>IDENTIFICATION</scope>
</reference>
<dbReference type="Gene3D" id="3.30.420.40">
    <property type="match status" value="4"/>
</dbReference>
<dbReference type="PROSITE" id="PS01036">
    <property type="entry name" value="HSP70_3"/>
    <property type="match status" value="2"/>
</dbReference>
<evidence type="ECO:0000313" key="3">
    <source>
        <dbReference type="Proteomes" id="UP000515124"/>
    </source>
</evidence>
<name>A0A6P5SHJ5_PRUAV</name>
<dbReference type="Pfam" id="PF00012">
    <property type="entry name" value="HSP70"/>
    <property type="match status" value="2"/>
</dbReference>
<organism evidence="3 4">
    <name type="scientific">Prunus avium</name>
    <name type="common">Cherry</name>
    <name type="synonym">Cerasus avium</name>
    <dbReference type="NCBI Taxonomy" id="42229"/>
    <lineage>
        <taxon>Eukaryota</taxon>
        <taxon>Viridiplantae</taxon>
        <taxon>Streptophyta</taxon>
        <taxon>Embryophyta</taxon>
        <taxon>Tracheophyta</taxon>
        <taxon>Spermatophyta</taxon>
        <taxon>Magnoliopsida</taxon>
        <taxon>eudicotyledons</taxon>
        <taxon>Gunneridae</taxon>
        <taxon>Pentapetalae</taxon>
        <taxon>rosids</taxon>
        <taxon>fabids</taxon>
        <taxon>Rosales</taxon>
        <taxon>Rosaceae</taxon>
        <taxon>Amygdaloideae</taxon>
        <taxon>Amygdaleae</taxon>
        <taxon>Prunus</taxon>
    </lineage>
</organism>
<sequence length="942" mass="103485">MAGAGHAIGIDLGTTYSCVAVWQHDNIEVIVNDQGNRTTPSYVAFTNTERLIGDAAYNLVIRNPTNTIFDAKRLIGRRFSDECVQTDMKHWPFKVIQGPDDKPKIVVTHMGVEKQFAAEEISSLVLVKMREIAEAYLGSTVKNAVITVPAYFNDSQRQATKNAGASAGLNVMRIINEPTAAAIAYGLHKKAGWYSKRNVMIFDLGGGTLDVSLLTIADSVFEVKATSGDTHLGGGDFDNRMVNYCVEQFKRKHKVDISGNSKALMRLRNACEKAKRRLSFMSETDIDIDCLDQGVDFCLNITRAKFEQLNMYFFEKCTEPVEKCLKDANMDISSIHDVVLAGGSSRIPKVQQLLQHVFKGKELCKGINPDEAVACGAAVHAAVLSGGNQTGKLQDFTLLDVTPLSLGLTMAGACHAIGIDLGTTYSCVAAWQHDHVEVIVNDQGNRTTPSYVAFTDTDRFIGDAAFNQAIKNPVNTIFEAKRLIGRRFSDECVQNDMKHWPFKVVEGPAEKPVFVVTHKGVEKQFAAEAISSMVLVKMREIAEAYLGSTVKNAVITVPAYFNDSQRQATKNAGATAGLNVMRIINEPTAAAIAYGLDRKSGWYSKRNVMIFDFGGGTLDVSLLTIADSVFEVRATSGDTHLGGGDFDNRMVNYCVEQFKRKHNVDISGNPRALVRLRNACEKAKRRLSFMSETDIDIDCLNQGIDFCLTLTRAKFEQLNMDFFEKCMEPVEKCLKDANMDISSIHDVVLAGGSSRIPKVQQLLHDVFKGKELCKGINPDEAVAYGAAVDAAVLSGGNPTGKLQDFTLSDVTPLSLGVQCTEHDTMKRYMDFVIPRNSRIPVGKKTSLTTLRDNQVAVDFPIYEGESENYMNNNLLGKFSLDGIPPAPRGVPNFDVCFDIDANGILSVYAEDTSTGQKKGITINSDRRTCEGIEPAIRKKVNW</sequence>
<gene>
    <name evidence="4" type="primary">LOC110756619</name>
</gene>
<dbReference type="InterPro" id="IPR043129">
    <property type="entry name" value="ATPase_NBD"/>
</dbReference>
<dbReference type="SUPFAM" id="SSF100920">
    <property type="entry name" value="Heat shock protein 70kD (HSP70), peptide-binding domain"/>
    <property type="match status" value="1"/>
</dbReference>
<dbReference type="Gene3D" id="3.30.30.30">
    <property type="match status" value="2"/>
</dbReference>
<dbReference type="PANTHER" id="PTHR19375">
    <property type="entry name" value="HEAT SHOCK PROTEIN 70KDA"/>
    <property type="match status" value="1"/>
</dbReference>
<protein>
    <submittedName>
        <fullName evidence="4">Heat shock 70 kDa protein 18-like</fullName>
    </submittedName>
</protein>
<keyword evidence="2" id="KW-0067">ATP-binding</keyword>
<dbReference type="InterPro" id="IPR029047">
    <property type="entry name" value="HSP70_peptide-bd_sf"/>
</dbReference>
<keyword evidence="1" id="KW-0547">Nucleotide-binding</keyword>
<dbReference type="SUPFAM" id="SSF53067">
    <property type="entry name" value="Actin-like ATPase domain"/>
    <property type="match status" value="4"/>
</dbReference>
<dbReference type="Gene3D" id="3.90.640.10">
    <property type="entry name" value="Actin, Chain A, domain 4"/>
    <property type="match status" value="2"/>
</dbReference>
<dbReference type="RefSeq" id="XP_021813752.1">
    <property type="nucleotide sequence ID" value="XM_021958060.1"/>
</dbReference>
<dbReference type="PROSITE" id="PS00329">
    <property type="entry name" value="HSP70_2"/>
    <property type="match status" value="2"/>
</dbReference>
<dbReference type="GeneID" id="110756619"/>
<accession>A0A6P5SHJ5</accession>
<dbReference type="Gene3D" id="2.60.34.10">
    <property type="entry name" value="Substrate Binding Domain Of DNAk, Chain A, domain 1"/>
    <property type="match status" value="1"/>
</dbReference>
<proteinExistence type="predicted"/>
<evidence type="ECO:0000256" key="2">
    <source>
        <dbReference type="ARBA" id="ARBA00022840"/>
    </source>
</evidence>
<dbReference type="PROSITE" id="PS00297">
    <property type="entry name" value="HSP70_1"/>
    <property type="match status" value="2"/>
</dbReference>
<dbReference type="FunFam" id="3.90.640.10:FF:000002">
    <property type="entry name" value="Heat shock 70 kDa"/>
    <property type="match status" value="2"/>
</dbReference>
<dbReference type="AlphaFoldDB" id="A0A6P5SHJ5"/>
<dbReference type="InterPro" id="IPR013126">
    <property type="entry name" value="Hsp_70_fam"/>
</dbReference>
<dbReference type="GO" id="GO:0005524">
    <property type="term" value="F:ATP binding"/>
    <property type="evidence" value="ECO:0007669"/>
    <property type="project" value="UniProtKB-KW"/>
</dbReference>
<dbReference type="KEGG" id="pavi:110756619"/>
<dbReference type="Proteomes" id="UP000515124">
    <property type="component" value="Unplaced"/>
</dbReference>
<dbReference type="FunFam" id="3.30.420.40:FF:000026">
    <property type="entry name" value="Heat shock protein 70"/>
    <property type="match status" value="2"/>
</dbReference>